<feature type="transmembrane region" description="Helical" evidence="1">
    <location>
        <begin position="38"/>
        <end position="55"/>
    </location>
</feature>
<dbReference type="Proteomes" id="UP000709466">
    <property type="component" value="Unassembled WGS sequence"/>
</dbReference>
<feature type="transmembrane region" description="Helical" evidence="1">
    <location>
        <begin position="239"/>
        <end position="258"/>
    </location>
</feature>
<name>A0ABX0VXQ5_9RHOB</name>
<feature type="transmembrane region" description="Helical" evidence="1">
    <location>
        <begin position="131"/>
        <end position="149"/>
    </location>
</feature>
<accession>A0ABX0VXQ5</accession>
<feature type="transmembrane region" description="Helical" evidence="1">
    <location>
        <begin position="208"/>
        <end position="227"/>
    </location>
</feature>
<feature type="transmembrane region" description="Helical" evidence="1">
    <location>
        <begin position="75"/>
        <end position="95"/>
    </location>
</feature>
<dbReference type="RefSeq" id="WP_167636719.1">
    <property type="nucleotide sequence ID" value="NZ_JAATOP010000002.1"/>
</dbReference>
<gene>
    <name evidence="3" type="ORF">HCZ30_04430</name>
</gene>
<dbReference type="SUPFAM" id="SSF103481">
    <property type="entry name" value="Multidrug resistance efflux transporter EmrE"/>
    <property type="match status" value="2"/>
</dbReference>
<evidence type="ECO:0000313" key="3">
    <source>
        <dbReference type="EMBL" id="NIY71679.1"/>
    </source>
</evidence>
<sequence>MTEQNTRLGIILMICATFIFAMQDGLSRHLADTYDVRMVVMVRYWFFAAFVIFMAKHRGGSVRKVASSKVLGLQIFRGVLLVAEICMTIVAFVRLGLVEAHAIFACYPLLIVAFSGPVLGEKVGWKRWSAIAVGFLGVLVILQPGYGVFTPDMLWALIAAVMFAVYGILTRYVARHDRPSTSFFWTGVSGAIAMTAVGIWYWEPMSTFDWFLMATLCVSAASGHYILIKVYDVAEASAVQPFAYLQLPFASSIGVLVFHDTLRINVVVGAIIVVSAGLFTFFRERKKKLAAA</sequence>
<feature type="transmembrane region" description="Helical" evidence="1">
    <location>
        <begin position="101"/>
        <end position="119"/>
    </location>
</feature>
<feature type="transmembrane region" description="Helical" evidence="1">
    <location>
        <begin position="183"/>
        <end position="202"/>
    </location>
</feature>
<dbReference type="InterPro" id="IPR000620">
    <property type="entry name" value="EamA_dom"/>
</dbReference>
<dbReference type="PANTHER" id="PTHR22911:SF103">
    <property type="entry name" value="BLR2811 PROTEIN"/>
    <property type="match status" value="1"/>
</dbReference>
<comment type="caution">
    <text evidence="3">The sequence shown here is derived from an EMBL/GenBank/DDBJ whole genome shotgun (WGS) entry which is preliminary data.</text>
</comment>
<evidence type="ECO:0000313" key="4">
    <source>
        <dbReference type="Proteomes" id="UP000709466"/>
    </source>
</evidence>
<feature type="domain" description="EamA" evidence="2">
    <location>
        <begin position="153"/>
        <end position="280"/>
    </location>
</feature>
<dbReference type="Pfam" id="PF00892">
    <property type="entry name" value="EamA"/>
    <property type="match status" value="2"/>
</dbReference>
<dbReference type="EMBL" id="JAATOP010000002">
    <property type="protein sequence ID" value="NIY71679.1"/>
    <property type="molecule type" value="Genomic_DNA"/>
</dbReference>
<organism evidence="3 4">
    <name type="scientific">Marivivens donghaensis</name>
    <dbReference type="NCBI Taxonomy" id="1699413"/>
    <lineage>
        <taxon>Bacteria</taxon>
        <taxon>Pseudomonadati</taxon>
        <taxon>Pseudomonadota</taxon>
        <taxon>Alphaproteobacteria</taxon>
        <taxon>Rhodobacterales</taxon>
        <taxon>Paracoccaceae</taxon>
        <taxon>Marivivens group</taxon>
        <taxon>Marivivens</taxon>
    </lineage>
</organism>
<keyword evidence="1" id="KW-0472">Membrane</keyword>
<evidence type="ECO:0000259" key="2">
    <source>
        <dbReference type="Pfam" id="PF00892"/>
    </source>
</evidence>
<evidence type="ECO:0000256" key="1">
    <source>
        <dbReference type="SAM" id="Phobius"/>
    </source>
</evidence>
<feature type="domain" description="EamA" evidence="2">
    <location>
        <begin position="8"/>
        <end position="142"/>
    </location>
</feature>
<dbReference type="InterPro" id="IPR037185">
    <property type="entry name" value="EmrE-like"/>
</dbReference>
<keyword evidence="1" id="KW-0812">Transmembrane</keyword>
<reference evidence="3 4" key="1">
    <citation type="submission" date="2020-03" db="EMBL/GenBank/DDBJ databases">
        <title>Bacterial isolates of synthetic phycosphere.</title>
        <authorList>
            <person name="Fu H."/>
            <person name="Moran M.A."/>
        </authorList>
    </citation>
    <scope>NUCLEOTIDE SEQUENCE [LARGE SCALE GENOMIC DNA]</scope>
    <source>
        <strain evidence="3 4">HF1</strain>
    </source>
</reference>
<protein>
    <submittedName>
        <fullName evidence="3">DMT family transporter</fullName>
    </submittedName>
</protein>
<feature type="transmembrane region" description="Helical" evidence="1">
    <location>
        <begin position="264"/>
        <end position="282"/>
    </location>
</feature>
<feature type="transmembrane region" description="Helical" evidence="1">
    <location>
        <begin position="7"/>
        <end position="26"/>
    </location>
</feature>
<keyword evidence="4" id="KW-1185">Reference proteome</keyword>
<feature type="transmembrane region" description="Helical" evidence="1">
    <location>
        <begin position="155"/>
        <end position="174"/>
    </location>
</feature>
<keyword evidence="1" id="KW-1133">Transmembrane helix</keyword>
<dbReference type="PANTHER" id="PTHR22911">
    <property type="entry name" value="ACYL-MALONYL CONDENSING ENZYME-RELATED"/>
    <property type="match status" value="1"/>
</dbReference>
<proteinExistence type="predicted"/>